<dbReference type="EMBL" id="LK023314">
    <property type="protein sequence ID" value="CDS04180.1"/>
    <property type="molecule type" value="Genomic_DNA"/>
</dbReference>
<reference evidence="8" key="1">
    <citation type="journal article" date="2014" name="Genome Announc.">
        <title>De novo whole-genome sequence and genome annotation of Lichtheimia ramosa.</title>
        <authorList>
            <person name="Linde J."/>
            <person name="Schwartze V."/>
            <person name="Binder U."/>
            <person name="Lass-Florl C."/>
            <person name="Voigt K."/>
            <person name="Horn F."/>
        </authorList>
    </citation>
    <scope>NUCLEOTIDE SEQUENCE</scope>
    <source>
        <strain evidence="8">JMRC FSU:6197</strain>
    </source>
</reference>
<comment type="cofactor">
    <cofactor evidence="5">
        <name>heme</name>
        <dbReference type="ChEBI" id="CHEBI:30413"/>
    </cofactor>
</comment>
<name>A0A077WBS5_9FUNG</name>
<evidence type="ECO:0000256" key="5">
    <source>
        <dbReference type="PIRSR" id="PIRSR602401-1"/>
    </source>
</evidence>
<keyword evidence="5 6" id="KW-0349">Heme</keyword>
<dbReference type="PANTHER" id="PTHR46300">
    <property type="entry name" value="P450, PUTATIVE (EUROFUNG)-RELATED-RELATED"/>
    <property type="match status" value="1"/>
</dbReference>
<evidence type="ECO:0000256" key="6">
    <source>
        <dbReference type="RuleBase" id="RU000461"/>
    </source>
</evidence>
<evidence type="ECO:0000256" key="7">
    <source>
        <dbReference type="SAM" id="Phobius"/>
    </source>
</evidence>
<keyword evidence="3 5" id="KW-0408">Iron</keyword>
<dbReference type="OrthoDB" id="2789670at2759"/>
<keyword evidence="7" id="KW-1133">Transmembrane helix</keyword>
<keyword evidence="7" id="KW-0812">Transmembrane</keyword>
<proteinExistence type="inferred from homology"/>
<evidence type="ECO:0000256" key="2">
    <source>
        <dbReference type="ARBA" id="ARBA00023002"/>
    </source>
</evidence>
<comment type="similarity">
    <text evidence="6">Belongs to the cytochrome P450 family.</text>
</comment>
<dbReference type="GO" id="GO:0020037">
    <property type="term" value="F:heme binding"/>
    <property type="evidence" value="ECO:0007669"/>
    <property type="project" value="InterPro"/>
</dbReference>
<evidence type="ECO:0000256" key="1">
    <source>
        <dbReference type="ARBA" id="ARBA00022723"/>
    </source>
</evidence>
<keyword evidence="7" id="KW-0472">Membrane</keyword>
<evidence type="ECO:0000313" key="8">
    <source>
        <dbReference type="EMBL" id="CDS04180.1"/>
    </source>
</evidence>
<accession>A0A077WBS5</accession>
<keyword evidence="2 6" id="KW-0560">Oxidoreductase</keyword>
<dbReference type="PANTHER" id="PTHR46300:SF2">
    <property type="entry name" value="CYTOCHROME P450 MONOOXYGENASE ALNH-RELATED"/>
    <property type="match status" value="1"/>
</dbReference>
<evidence type="ECO:0000256" key="4">
    <source>
        <dbReference type="ARBA" id="ARBA00023033"/>
    </source>
</evidence>
<evidence type="ECO:0000256" key="3">
    <source>
        <dbReference type="ARBA" id="ARBA00023004"/>
    </source>
</evidence>
<keyword evidence="1 5" id="KW-0479">Metal-binding</keyword>
<dbReference type="AlphaFoldDB" id="A0A077WBS5"/>
<sequence>MDGITKHALPFSLTQVAAAVAIAFTGALGYHYACLSRSNAKNEYREIPLAIGSIPYFGHLMSYLFTDDIPAILLAEQNANMGPILRVNMGCRPWMIISDRNMAHEVFNSNGASTSHRPKHTYERLQSAEYGIVFNSPSDRWRKTRAAGKHICLSMSKADISSYTVIQYLSPKHLEASMEIIEIESDYVVNRLISSDELKGVLRHLKHFTMNVVLTLGFGHRIEHPDDSFFDTWLRLIETSMQHADPFYDRRAFLPFIMGVIDWCTGTEKKLTHLMTQVRDPMLQQLIQDGVNSDKECLVKKLNDMKDEDVNEKAIIGACYDFIVAGTDTASTTLAWAMVILCNHPKEQSQLQAEMDKFIQEHKRLPKFEERDHFPLLNSLQKECMRMRPISPLGLPRRVVKDMICREYFIPKETTLCPNIYVMNHDPQVYHDPYRFKIDRFLNNPRPMSTLTKAKVEERDQFTFGFGRRSCPGAYLGELEMFHIWVRLLVRATIEPPLDQSGHPVYPDMNKLGNGGAIIFPEQDKLRFTRRKNPLNL</sequence>
<dbReference type="PRINTS" id="PR00463">
    <property type="entry name" value="EP450I"/>
</dbReference>
<feature type="transmembrane region" description="Helical" evidence="7">
    <location>
        <begin position="47"/>
        <end position="65"/>
    </location>
</feature>
<keyword evidence="4 6" id="KW-0503">Monooxygenase</keyword>
<dbReference type="InterPro" id="IPR017972">
    <property type="entry name" value="Cyt_P450_CS"/>
</dbReference>
<dbReference type="Pfam" id="PF00067">
    <property type="entry name" value="p450"/>
    <property type="match status" value="1"/>
</dbReference>
<dbReference type="SUPFAM" id="SSF48264">
    <property type="entry name" value="Cytochrome P450"/>
    <property type="match status" value="1"/>
</dbReference>
<dbReference type="GO" id="GO:0004497">
    <property type="term" value="F:monooxygenase activity"/>
    <property type="evidence" value="ECO:0007669"/>
    <property type="project" value="UniProtKB-KW"/>
</dbReference>
<dbReference type="InterPro" id="IPR036396">
    <property type="entry name" value="Cyt_P450_sf"/>
</dbReference>
<dbReference type="InterPro" id="IPR050364">
    <property type="entry name" value="Cytochrome_P450_fung"/>
</dbReference>
<organism evidence="8">
    <name type="scientific">Lichtheimia ramosa</name>
    <dbReference type="NCBI Taxonomy" id="688394"/>
    <lineage>
        <taxon>Eukaryota</taxon>
        <taxon>Fungi</taxon>
        <taxon>Fungi incertae sedis</taxon>
        <taxon>Mucoromycota</taxon>
        <taxon>Mucoromycotina</taxon>
        <taxon>Mucoromycetes</taxon>
        <taxon>Mucorales</taxon>
        <taxon>Lichtheimiaceae</taxon>
        <taxon>Lichtheimia</taxon>
    </lineage>
</organism>
<dbReference type="PROSITE" id="PS00086">
    <property type="entry name" value="CYTOCHROME_P450"/>
    <property type="match status" value="1"/>
</dbReference>
<feature type="transmembrane region" description="Helical" evidence="7">
    <location>
        <begin position="12"/>
        <end position="35"/>
    </location>
</feature>
<protein>
    <recommendedName>
        <fullName evidence="9">Cytochrome P450</fullName>
    </recommendedName>
</protein>
<dbReference type="GO" id="GO:0016705">
    <property type="term" value="F:oxidoreductase activity, acting on paired donors, with incorporation or reduction of molecular oxygen"/>
    <property type="evidence" value="ECO:0007669"/>
    <property type="project" value="InterPro"/>
</dbReference>
<dbReference type="InterPro" id="IPR002401">
    <property type="entry name" value="Cyt_P450_E_grp-I"/>
</dbReference>
<dbReference type="PRINTS" id="PR00385">
    <property type="entry name" value="P450"/>
</dbReference>
<dbReference type="InterPro" id="IPR001128">
    <property type="entry name" value="Cyt_P450"/>
</dbReference>
<feature type="binding site" description="axial binding residue" evidence="5">
    <location>
        <position position="471"/>
    </location>
    <ligand>
        <name>heme</name>
        <dbReference type="ChEBI" id="CHEBI:30413"/>
    </ligand>
    <ligandPart>
        <name>Fe</name>
        <dbReference type="ChEBI" id="CHEBI:18248"/>
    </ligandPart>
</feature>
<gene>
    <name evidence="8" type="ORF">LRAMOSA07135</name>
</gene>
<dbReference type="GO" id="GO:0005506">
    <property type="term" value="F:iron ion binding"/>
    <property type="evidence" value="ECO:0007669"/>
    <property type="project" value="InterPro"/>
</dbReference>
<dbReference type="Gene3D" id="1.10.630.10">
    <property type="entry name" value="Cytochrome P450"/>
    <property type="match status" value="1"/>
</dbReference>
<evidence type="ECO:0008006" key="9">
    <source>
        <dbReference type="Google" id="ProtNLM"/>
    </source>
</evidence>